<evidence type="ECO:0000313" key="2">
    <source>
        <dbReference type="Proteomes" id="UP001159363"/>
    </source>
</evidence>
<sequence length="153" mass="17295">MSACQWGLTTDAALQVLQPSARHSLIVPNVLGELHPVVFNAPVDITWFNEEDNDCSKLAEATDLAFFMSCQDSETRHSWTVFNLSISSVNPEQIAARYLLIILAPAHELDTLNTVVKRCMSISSHFRQEHTVITVDEALYCRLMELKWSVPEY</sequence>
<evidence type="ECO:0000313" key="1">
    <source>
        <dbReference type="EMBL" id="KAJ8890064.1"/>
    </source>
</evidence>
<reference evidence="1 2" key="1">
    <citation type="submission" date="2023-02" db="EMBL/GenBank/DDBJ databases">
        <title>LHISI_Scaffold_Assembly.</title>
        <authorList>
            <person name="Stuart O.P."/>
            <person name="Cleave R."/>
            <person name="Magrath M.J.L."/>
            <person name="Mikheyev A.S."/>
        </authorList>
    </citation>
    <scope>NUCLEOTIDE SEQUENCE [LARGE SCALE GENOMIC DNA]</scope>
    <source>
        <strain evidence="1">Daus_M_001</strain>
        <tissue evidence="1">Leg muscle</tissue>
    </source>
</reference>
<gene>
    <name evidence="1" type="ORF">PR048_009571</name>
</gene>
<dbReference type="EMBL" id="JARBHB010000003">
    <property type="protein sequence ID" value="KAJ8890064.1"/>
    <property type="molecule type" value="Genomic_DNA"/>
</dbReference>
<accession>A0ABQ9I178</accession>
<protein>
    <submittedName>
        <fullName evidence="1">Uncharacterized protein</fullName>
    </submittedName>
</protein>
<comment type="caution">
    <text evidence="1">The sequence shown here is derived from an EMBL/GenBank/DDBJ whole genome shotgun (WGS) entry which is preliminary data.</text>
</comment>
<keyword evidence="2" id="KW-1185">Reference proteome</keyword>
<proteinExistence type="predicted"/>
<dbReference type="Proteomes" id="UP001159363">
    <property type="component" value="Chromosome 3"/>
</dbReference>
<organism evidence="1 2">
    <name type="scientific">Dryococelus australis</name>
    <dbReference type="NCBI Taxonomy" id="614101"/>
    <lineage>
        <taxon>Eukaryota</taxon>
        <taxon>Metazoa</taxon>
        <taxon>Ecdysozoa</taxon>
        <taxon>Arthropoda</taxon>
        <taxon>Hexapoda</taxon>
        <taxon>Insecta</taxon>
        <taxon>Pterygota</taxon>
        <taxon>Neoptera</taxon>
        <taxon>Polyneoptera</taxon>
        <taxon>Phasmatodea</taxon>
        <taxon>Verophasmatodea</taxon>
        <taxon>Anareolatae</taxon>
        <taxon>Phasmatidae</taxon>
        <taxon>Eurycanthinae</taxon>
        <taxon>Dryococelus</taxon>
    </lineage>
</organism>
<name>A0ABQ9I178_9NEOP</name>